<dbReference type="Proteomes" id="UP000509702">
    <property type="component" value="Chromosome"/>
</dbReference>
<evidence type="ECO:0000313" key="1">
    <source>
        <dbReference type="EMBL" id="QKS52918.1"/>
    </source>
</evidence>
<dbReference type="EMBL" id="CP054619">
    <property type="protein sequence ID" value="QKS52918.1"/>
    <property type="molecule type" value="Genomic_DNA"/>
</dbReference>
<gene>
    <name evidence="1" type="ORF">HUE56_21470</name>
</gene>
<dbReference type="RefSeq" id="WP_149196705.1">
    <property type="nucleotide sequence ID" value="NZ_BSOV01000023.1"/>
</dbReference>
<proteinExistence type="predicted"/>
<evidence type="ECO:0000313" key="2">
    <source>
        <dbReference type="Proteomes" id="UP000509702"/>
    </source>
</evidence>
<reference evidence="1 2" key="1">
    <citation type="submission" date="2020-06" db="EMBL/GenBank/DDBJ databases">
        <title>Complete genome of Azosprillum oryzae KACC14407.</title>
        <authorList>
            <person name="Kim M."/>
            <person name="Park Y.-J."/>
            <person name="Shin J.-H."/>
        </authorList>
    </citation>
    <scope>NUCLEOTIDE SEQUENCE [LARGE SCALE GENOMIC DNA]</scope>
    <source>
        <strain evidence="1 2">KACC 14407</strain>
    </source>
</reference>
<keyword evidence="2" id="KW-1185">Reference proteome</keyword>
<organism evidence="1 2">
    <name type="scientific">Azospirillum oryzae</name>
    <dbReference type="NCBI Taxonomy" id="286727"/>
    <lineage>
        <taxon>Bacteria</taxon>
        <taxon>Pseudomonadati</taxon>
        <taxon>Pseudomonadota</taxon>
        <taxon>Alphaproteobacteria</taxon>
        <taxon>Rhodospirillales</taxon>
        <taxon>Azospirillaceae</taxon>
        <taxon>Azospirillum</taxon>
    </lineage>
</organism>
<protein>
    <submittedName>
        <fullName evidence="1">Uncharacterized protein</fullName>
    </submittedName>
</protein>
<sequence>MQQARAKRILALLGWGHAEAARQYNKVARTRLQRQDVYTQLNSKKRGVSDGFAVFLRMAVHVARMERRYRPEACGRSVER</sequence>
<name>A0A6N1ANT9_9PROT</name>
<dbReference type="AlphaFoldDB" id="A0A6N1ANT9"/>
<dbReference type="KEGG" id="aoz:HUE56_21470"/>
<accession>A0A6N1ANT9</accession>